<comment type="function">
    <text evidence="1">Involved in the import of queuosine (Q) precursors, required for Q precursor salvage.</text>
</comment>
<dbReference type="Proteomes" id="UP001172082">
    <property type="component" value="Unassembled WGS sequence"/>
</dbReference>
<dbReference type="PANTHER" id="PTHR34300">
    <property type="entry name" value="QUEUOSINE PRECURSOR TRANSPORTER-RELATED"/>
    <property type="match status" value="1"/>
</dbReference>
<keyword evidence="3" id="KW-1185">Reference proteome</keyword>
<dbReference type="InterPro" id="IPR003744">
    <property type="entry name" value="YhhQ"/>
</dbReference>
<reference evidence="2" key="1">
    <citation type="submission" date="2023-06" db="EMBL/GenBank/DDBJ databases">
        <title>Genomic of Parafulvivirga corallium.</title>
        <authorList>
            <person name="Wang G."/>
        </authorList>
    </citation>
    <scope>NUCLEOTIDE SEQUENCE</scope>
    <source>
        <strain evidence="2">BMA10</strain>
    </source>
</reference>
<comment type="caution">
    <text evidence="2">The sequence shown here is derived from an EMBL/GenBank/DDBJ whole genome shotgun (WGS) entry which is preliminary data.</text>
</comment>
<evidence type="ECO:0000313" key="3">
    <source>
        <dbReference type="Proteomes" id="UP001172082"/>
    </source>
</evidence>
<feature type="transmembrane region" description="Helical" evidence="1">
    <location>
        <begin position="20"/>
        <end position="42"/>
    </location>
</feature>
<dbReference type="RefSeq" id="WP_346754610.1">
    <property type="nucleotide sequence ID" value="NZ_JAUJEA010000012.1"/>
</dbReference>
<dbReference type="PANTHER" id="PTHR34300:SF2">
    <property type="entry name" value="QUEUOSINE PRECURSOR TRANSPORTER-RELATED"/>
    <property type="match status" value="1"/>
</dbReference>
<comment type="subcellular location">
    <subcellularLocation>
        <location evidence="1">Cell membrane</location>
        <topology evidence="1">Multi-pass membrane protein</topology>
    </subcellularLocation>
</comment>
<keyword evidence="1" id="KW-1003">Cell membrane</keyword>
<name>A0ABT8KUY1_9BACT</name>
<evidence type="ECO:0000313" key="2">
    <source>
        <dbReference type="EMBL" id="MDN5204586.1"/>
    </source>
</evidence>
<comment type="caution">
    <text evidence="1">Lacks conserved residue(s) required for the propagation of feature annotation.</text>
</comment>
<proteinExistence type="inferred from homology"/>
<dbReference type="EMBL" id="JAUJEA010000012">
    <property type="protein sequence ID" value="MDN5204586.1"/>
    <property type="molecule type" value="Genomic_DNA"/>
</dbReference>
<feature type="transmembrane region" description="Helical" evidence="1">
    <location>
        <begin position="95"/>
        <end position="118"/>
    </location>
</feature>
<sequence>MAVISNIMFTNMVSSKIVTIFGLDATVANVFYAAIFLATDLLSEHYGKKVALRAVWLGFFALVPIVFFAPLVNMFQGTLYSQDVHYALGVIFGKAVRISVASLAAYLLANFFDVWWFHKIKNRYPDKKYLWLRNNGSTILSQFIDNSTFTLLAFAAAVPFDALWQIFISGYIIKIIVAVCDTPFVYLSHFFKPEDIEE</sequence>
<organism evidence="2 3">
    <name type="scientific">Splendidivirga corallicola</name>
    <dbReference type="NCBI Taxonomy" id="3051826"/>
    <lineage>
        <taxon>Bacteria</taxon>
        <taxon>Pseudomonadati</taxon>
        <taxon>Bacteroidota</taxon>
        <taxon>Cytophagia</taxon>
        <taxon>Cytophagales</taxon>
        <taxon>Splendidivirgaceae</taxon>
        <taxon>Splendidivirga</taxon>
    </lineage>
</organism>
<dbReference type="NCBIfam" id="TIGR00697">
    <property type="entry name" value="queuosine precursor transporter"/>
    <property type="match status" value="1"/>
</dbReference>
<keyword evidence="1" id="KW-0812">Transmembrane</keyword>
<dbReference type="Pfam" id="PF02592">
    <property type="entry name" value="Vut_1"/>
    <property type="match status" value="1"/>
</dbReference>
<keyword evidence="1" id="KW-0472">Membrane</keyword>
<evidence type="ECO:0000256" key="1">
    <source>
        <dbReference type="HAMAP-Rule" id="MF_02088"/>
    </source>
</evidence>
<protein>
    <recommendedName>
        <fullName evidence="1">Probable queuosine precursor transporter</fullName>
        <shortName evidence="1">Q precursor transporter</shortName>
    </recommendedName>
</protein>
<keyword evidence="1" id="KW-0813">Transport</keyword>
<feature type="transmembrane region" description="Helical" evidence="1">
    <location>
        <begin position="54"/>
        <end position="75"/>
    </location>
</feature>
<comment type="similarity">
    <text evidence="1">Belongs to the vitamin uptake transporter (VUT/ECF) (TC 2.A.88) family. Q precursor transporter subfamily.</text>
</comment>
<keyword evidence="1" id="KW-1133">Transmembrane helix</keyword>
<gene>
    <name evidence="2" type="ORF">QQ008_24555</name>
</gene>
<dbReference type="HAMAP" id="MF_02088">
    <property type="entry name" value="Q_prec_transport"/>
    <property type="match status" value="1"/>
</dbReference>
<accession>A0ABT8KUY1</accession>